<comment type="domain">
    <text evidence="5">The PRC barrel domain binds ribosomal protein uS19.</text>
</comment>
<keyword evidence="9" id="KW-1185">Reference proteome</keyword>
<evidence type="ECO:0000256" key="2">
    <source>
        <dbReference type="ARBA" id="ARBA00022517"/>
    </source>
</evidence>
<dbReference type="SUPFAM" id="SSF50346">
    <property type="entry name" value="PRC-barrel domain"/>
    <property type="match status" value="1"/>
</dbReference>
<comment type="similarity">
    <text evidence="5">Belongs to the RimM family.</text>
</comment>
<dbReference type="PANTHER" id="PTHR33692">
    <property type="entry name" value="RIBOSOME MATURATION FACTOR RIMM"/>
    <property type="match status" value="1"/>
</dbReference>
<dbReference type="NCBIfam" id="TIGR02273">
    <property type="entry name" value="16S_RimM"/>
    <property type="match status" value="1"/>
</dbReference>
<dbReference type="SUPFAM" id="SSF50447">
    <property type="entry name" value="Translation proteins"/>
    <property type="match status" value="1"/>
</dbReference>
<comment type="subunit">
    <text evidence="5">Binds ribosomal protein uS19.</text>
</comment>
<accession>A0A432VZJ4</accession>
<evidence type="ECO:0000256" key="1">
    <source>
        <dbReference type="ARBA" id="ARBA00022490"/>
    </source>
</evidence>
<dbReference type="GO" id="GO:0006364">
    <property type="term" value="P:rRNA processing"/>
    <property type="evidence" value="ECO:0007669"/>
    <property type="project" value="UniProtKB-UniRule"/>
</dbReference>
<reference evidence="8 9" key="1">
    <citation type="journal article" date="2011" name="Front. Microbiol.">
        <title>Genomic signatures of strain selection and enhancement in Bacillus atrophaeus var. globigii, a historical biowarfare simulant.</title>
        <authorList>
            <person name="Gibbons H.S."/>
            <person name="Broomall S.M."/>
            <person name="McNew L.A."/>
            <person name="Daligault H."/>
            <person name="Chapman C."/>
            <person name="Bruce D."/>
            <person name="Karavis M."/>
            <person name="Krepps M."/>
            <person name="McGregor P.A."/>
            <person name="Hong C."/>
            <person name="Park K.H."/>
            <person name="Akmal A."/>
            <person name="Feldman A."/>
            <person name="Lin J.S."/>
            <person name="Chang W.E."/>
            <person name="Higgs B.W."/>
            <person name="Demirev P."/>
            <person name="Lindquist J."/>
            <person name="Liem A."/>
            <person name="Fochler E."/>
            <person name="Read T.D."/>
            <person name="Tapia R."/>
            <person name="Johnson S."/>
            <person name="Bishop-Lilly K.A."/>
            <person name="Detter C."/>
            <person name="Han C."/>
            <person name="Sozhamannan S."/>
            <person name="Rosenzweig C.N."/>
            <person name="Skowronski E.W."/>
        </authorList>
    </citation>
    <scope>NUCLEOTIDE SEQUENCE [LARGE SCALE GENOMIC DNA]</scope>
    <source>
        <strain evidence="8 9">AK5</strain>
    </source>
</reference>
<evidence type="ECO:0000259" key="7">
    <source>
        <dbReference type="Pfam" id="PF24986"/>
    </source>
</evidence>
<evidence type="ECO:0000313" key="8">
    <source>
        <dbReference type="EMBL" id="RUO22068.1"/>
    </source>
</evidence>
<protein>
    <recommendedName>
        <fullName evidence="5">Ribosome maturation factor RimM</fullName>
    </recommendedName>
</protein>
<feature type="domain" description="RimM N-terminal" evidence="6">
    <location>
        <begin position="14"/>
        <end position="94"/>
    </location>
</feature>
<keyword evidence="2 5" id="KW-0690">Ribosome biogenesis</keyword>
<evidence type="ECO:0000313" key="9">
    <source>
        <dbReference type="Proteomes" id="UP000288212"/>
    </source>
</evidence>
<dbReference type="Proteomes" id="UP000288212">
    <property type="component" value="Unassembled WGS sequence"/>
</dbReference>
<proteinExistence type="inferred from homology"/>
<dbReference type="Gene3D" id="2.40.30.60">
    <property type="entry name" value="RimM"/>
    <property type="match status" value="1"/>
</dbReference>
<evidence type="ECO:0000256" key="3">
    <source>
        <dbReference type="ARBA" id="ARBA00022552"/>
    </source>
</evidence>
<dbReference type="HAMAP" id="MF_00014">
    <property type="entry name" value="Ribosome_mat_RimM"/>
    <property type="match status" value="1"/>
</dbReference>
<dbReference type="GO" id="GO:0005840">
    <property type="term" value="C:ribosome"/>
    <property type="evidence" value="ECO:0007669"/>
    <property type="project" value="InterPro"/>
</dbReference>
<keyword evidence="3 5" id="KW-0698">rRNA processing</keyword>
<evidence type="ECO:0000256" key="5">
    <source>
        <dbReference type="HAMAP-Rule" id="MF_00014"/>
    </source>
</evidence>
<dbReference type="InterPro" id="IPR056792">
    <property type="entry name" value="PRC_RimM"/>
</dbReference>
<gene>
    <name evidence="5 8" type="primary">rimM</name>
    <name evidence="8" type="ORF">CWE06_00690</name>
</gene>
<evidence type="ECO:0000256" key="4">
    <source>
        <dbReference type="ARBA" id="ARBA00023186"/>
    </source>
</evidence>
<dbReference type="Pfam" id="PF01782">
    <property type="entry name" value="RimM"/>
    <property type="match status" value="1"/>
</dbReference>
<comment type="caution">
    <text evidence="8">The sequence shown here is derived from an EMBL/GenBank/DDBJ whole genome shotgun (WGS) entry which is preliminary data.</text>
</comment>
<dbReference type="RefSeq" id="WP_126790391.1">
    <property type="nucleotide sequence ID" value="NZ_PIPI01000001.1"/>
</dbReference>
<dbReference type="GO" id="GO:0043022">
    <property type="term" value="F:ribosome binding"/>
    <property type="evidence" value="ECO:0007669"/>
    <property type="project" value="InterPro"/>
</dbReference>
<organism evidence="8 9">
    <name type="scientific">Aliidiomarina haloalkalitolerans</name>
    <dbReference type="NCBI Taxonomy" id="859059"/>
    <lineage>
        <taxon>Bacteria</taxon>
        <taxon>Pseudomonadati</taxon>
        <taxon>Pseudomonadota</taxon>
        <taxon>Gammaproteobacteria</taxon>
        <taxon>Alteromonadales</taxon>
        <taxon>Idiomarinaceae</taxon>
        <taxon>Aliidiomarina</taxon>
    </lineage>
</organism>
<keyword evidence="1 5" id="KW-0963">Cytoplasm</keyword>
<dbReference type="GO" id="GO:0005737">
    <property type="term" value="C:cytoplasm"/>
    <property type="evidence" value="ECO:0007669"/>
    <property type="project" value="UniProtKB-SubCell"/>
</dbReference>
<dbReference type="EMBL" id="PIPI01000001">
    <property type="protein sequence ID" value="RUO22068.1"/>
    <property type="molecule type" value="Genomic_DNA"/>
</dbReference>
<sequence>MQKDAHKNADAVVLGNIGAVYGIKGWVRINAFTDEQEGIFDYRPWLIGRNGQWREIEVSQWRWHNKDLVAKLAGVEDRDTAQQYTGLDIAVPATELPELPEDEYYWRDLVGLDVVNSENYNMGKVSHLLSTVANDVLVVKANANDAFGKRERLIPFIQSQYVVSVDQEAGRITVDWPADF</sequence>
<dbReference type="Gene3D" id="2.30.30.240">
    <property type="entry name" value="PRC-barrel domain"/>
    <property type="match status" value="1"/>
</dbReference>
<name>A0A432VZJ4_9GAMM</name>
<dbReference type="AlphaFoldDB" id="A0A432VZJ4"/>
<dbReference type="Pfam" id="PF24986">
    <property type="entry name" value="PRC_RimM"/>
    <property type="match status" value="1"/>
</dbReference>
<feature type="domain" description="Ribosome maturation factor RimM PRC barrel" evidence="7">
    <location>
        <begin position="106"/>
        <end position="179"/>
    </location>
</feature>
<evidence type="ECO:0000259" key="6">
    <source>
        <dbReference type="Pfam" id="PF01782"/>
    </source>
</evidence>
<comment type="function">
    <text evidence="5">An accessory protein needed during the final step in the assembly of 30S ribosomal subunit, possibly for assembly of the head region. Essential for efficient processing of 16S rRNA. May be needed both before and after RbfA during the maturation of 16S rRNA. It has affinity for free ribosomal 30S subunits but not for 70S ribosomes.</text>
</comment>
<dbReference type="InterPro" id="IPR011033">
    <property type="entry name" value="PRC_barrel-like_sf"/>
</dbReference>
<dbReference type="InterPro" id="IPR036976">
    <property type="entry name" value="RimM_N_sf"/>
</dbReference>
<dbReference type="PANTHER" id="PTHR33692:SF1">
    <property type="entry name" value="RIBOSOME MATURATION FACTOR RIMM"/>
    <property type="match status" value="1"/>
</dbReference>
<dbReference type="InterPro" id="IPR009000">
    <property type="entry name" value="Transl_B-barrel_sf"/>
</dbReference>
<dbReference type="OrthoDB" id="9783509at2"/>
<dbReference type="InterPro" id="IPR002676">
    <property type="entry name" value="RimM_N"/>
</dbReference>
<keyword evidence="4 5" id="KW-0143">Chaperone</keyword>
<dbReference type="GO" id="GO:0042274">
    <property type="term" value="P:ribosomal small subunit biogenesis"/>
    <property type="evidence" value="ECO:0007669"/>
    <property type="project" value="UniProtKB-UniRule"/>
</dbReference>
<dbReference type="InterPro" id="IPR011961">
    <property type="entry name" value="RimM"/>
</dbReference>
<comment type="subcellular location">
    <subcellularLocation>
        <location evidence="5">Cytoplasm</location>
    </subcellularLocation>
</comment>